<dbReference type="GO" id="GO:0010073">
    <property type="term" value="P:meristem maintenance"/>
    <property type="evidence" value="ECO:0007669"/>
    <property type="project" value="InterPro"/>
</dbReference>
<evidence type="ECO:0000259" key="1">
    <source>
        <dbReference type="Pfam" id="PF10536"/>
    </source>
</evidence>
<dbReference type="Gramene" id="PRQ31710">
    <property type="protein sequence ID" value="PRQ31710"/>
    <property type="gene ID" value="RchiOBHm_Chr5g0038471"/>
</dbReference>
<accession>A0A2P6QC13</accession>
<name>A0A2P6QC13_ROSCH</name>
<dbReference type="PANTHER" id="PTHR46033">
    <property type="entry name" value="PROTEIN MAIN-LIKE 2"/>
    <property type="match status" value="1"/>
</dbReference>
<evidence type="ECO:0000313" key="3">
    <source>
        <dbReference type="Proteomes" id="UP000238479"/>
    </source>
</evidence>
<dbReference type="AlphaFoldDB" id="A0A2P6QC13"/>
<dbReference type="InterPro" id="IPR019557">
    <property type="entry name" value="AminoTfrase-like_pln_mobile"/>
</dbReference>
<dbReference type="InterPro" id="IPR044824">
    <property type="entry name" value="MAIN-like"/>
</dbReference>
<dbReference type="GO" id="GO:0008483">
    <property type="term" value="F:transaminase activity"/>
    <property type="evidence" value="ECO:0007669"/>
    <property type="project" value="UniProtKB-KW"/>
</dbReference>
<feature type="domain" description="Aminotransferase-like plant mobile" evidence="1">
    <location>
        <begin position="96"/>
        <end position="147"/>
    </location>
</feature>
<dbReference type="Pfam" id="PF10536">
    <property type="entry name" value="PMD"/>
    <property type="match status" value="1"/>
</dbReference>
<dbReference type="Proteomes" id="UP000238479">
    <property type="component" value="Chromosome 5"/>
</dbReference>
<keyword evidence="3" id="KW-1185">Reference proteome</keyword>
<gene>
    <name evidence="2" type="ORF">RchiOBHm_Chr5g0038471</name>
</gene>
<protein>
    <submittedName>
        <fullName evidence="2">Putative aminotransferase-like, plant mobile domain-containing protein</fullName>
    </submittedName>
</protein>
<comment type="caution">
    <text evidence="2">The sequence shown here is derived from an EMBL/GenBank/DDBJ whole genome shotgun (WGS) entry which is preliminary data.</text>
</comment>
<dbReference type="STRING" id="74649.A0A2P6QC13"/>
<dbReference type="PANTHER" id="PTHR46033:SF67">
    <property type="entry name" value="AMINOTRANSFERASE-LIKE, PLANT MOBILE DOMAIN FAMILY PROTEIN"/>
    <property type="match status" value="1"/>
</dbReference>
<sequence>MDRPPDTMVEEKEELMFSPTGGDPFHKIAHFLKPIVPSSIFKFPNESFSSLPSHFGPRECPLEVEFPGWRIQLQEDWTAWVDRLASLHQSTWKKAGIYEAIFNSTYQIRRNTELIYGLAEKWCSETNSFIFAWGEATITLEDLIVMGSGGARNLSILGHDDFCNKI</sequence>
<evidence type="ECO:0000313" key="2">
    <source>
        <dbReference type="EMBL" id="PRQ31710.1"/>
    </source>
</evidence>
<proteinExistence type="predicted"/>
<organism evidence="2 3">
    <name type="scientific">Rosa chinensis</name>
    <name type="common">China rose</name>
    <dbReference type="NCBI Taxonomy" id="74649"/>
    <lineage>
        <taxon>Eukaryota</taxon>
        <taxon>Viridiplantae</taxon>
        <taxon>Streptophyta</taxon>
        <taxon>Embryophyta</taxon>
        <taxon>Tracheophyta</taxon>
        <taxon>Spermatophyta</taxon>
        <taxon>Magnoliopsida</taxon>
        <taxon>eudicotyledons</taxon>
        <taxon>Gunneridae</taxon>
        <taxon>Pentapetalae</taxon>
        <taxon>rosids</taxon>
        <taxon>fabids</taxon>
        <taxon>Rosales</taxon>
        <taxon>Rosaceae</taxon>
        <taxon>Rosoideae</taxon>
        <taxon>Rosoideae incertae sedis</taxon>
        <taxon>Rosa</taxon>
    </lineage>
</organism>
<keyword evidence="2" id="KW-0032">Aminotransferase</keyword>
<dbReference type="OMA" id="ECPLEVE"/>
<keyword evidence="2" id="KW-0808">Transferase</keyword>
<dbReference type="EMBL" id="PDCK01000043">
    <property type="protein sequence ID" value="PRQ31710.1"/>
    <property type="molecule type" value="Genomic_DNA"/>
</dbReference>
<reference evidence="2 3" key="1">
    <citation type="journal article" date="2018" name="Nat. Genet.">
        <title>The Rosa genome provides new insights in the design of modern roses.</title>
        <authorList>
            <person name="Bendahmane M."/>
        </authorList>
    </citation>
    <scope>NUCLEOTIDE SEQUENCE [LARGE SCALE GENOMIC DNA]</scope>
    <source>
        <strain evidence="3">cv. Old Blush</strain>
    </source>
</reference>